<comment type="caution">
    <text evidence="1">The sequence shown here is derived from an EMBL/GenBank/DDBJ whole genome shotgun (WGS) entry which is preliminary data.</text>
</comment>
<organism evidence="1 2">
    <name type="scientific">Staphylococcus argenteus</name>
    <dbReference type="NCBI Taxonomy" id="985002"/>
    <lineage>
        <taxon>Bacteria</taxon>
        <taxon>Bacillati</taxon>
        <taxon>Bacillota</taxon>
        <taxon>Bacilli</taxon>
        <taxon>Bacillales</taxon>
        <taxon>Staphylococcaceae</taxon>
        <taxon>Staphylococcus</taxon>
    </lineage>
</organism>
<sequence>MAIFDTNSCCIDSYIGSKENYIHYIKYDWHKQLSCFYYELYHRSTNYFNNICNHVQNNVECLFESHISTAKVINNNVVKNFTVVNVTRKHVHYIC</sequence>
<protein>
    <submittedName>
        <fullName evidence="1">Uncharacterized protein</fullName>
    </submittedName>
</protein>
<reference evidence="1 2" key="1">
    <citation type="submission" date="2015-04" db="EMBL/GenBank/DDBJ databases">
        <authorList>
            <person name="Cao L."/>
            <person name="Gao C.H."/>
        </authorList>
    </citation>
    <scope>NUCLEOTIDE SEQUENCE [LARGE SCALE GENOMIC DNA]</scope>
    <source>
        <strain evidence="1 2">SH3</strain>
    </source>
</reference>
<accession>A0A7U7JRX8</accession>
<proteinExistence type="predicted"/>
<keyword evidence="2" id="KW-1185">Reference proteome</keyword>
<evidence type="ECO:0000313" key="1">
    <source>
        <dbReference type="EMBL" id="CRI18161.1"/>
    </source>
</evidence>
<name>A0A7U7JRX8_9STAP</name>
<dbReference type="Proteomes" id="UP000236509">
    <property type="component" value="Unassembled WGS sequence"/>
</dbReference>
<dbReference type="AlphaFoldDB" id="A0A7U7JRX8"/>
<evidence type="ECO:0000313" key="2">
    <source>
        <dbReference type="Proteomes" id="UP000236509"/>
    </source>
</evidence>
<gene>
    <name evidence="1" type="ORF">BN1326_150129</name>
</gene>
<dbReference type="EMBL" id="CVOU01000007">
    <property type="protein sequence ID" value="CRI18161.1"/>
    <property type="molecule type" value="Genomic_DNA"/>
</dbReference>